<evidence type="ECO:0000259" key="3">
    <source>
        <dbReference type="PROSITE" id="PS50110"/>
    </source>
</evidence>
<dbReference type="PROSITE" id="PS50110">
    <property type="entry name" value="RESPONSE_REGULATORY"/>
    <property type="match status" value="1"/>
</dbReference>
<gene>
    <name evidence="4" type="ORF">LXT12_06025</name>
</gene>
<keyword evidence="5" id="KW-1185">Reference proteome</keyword>
<name>A0ABS8XEA5_9BURK</name>
<evidence type="ECO:0000313" key="4">
    <source>
        <dbReference type="EMBL" id="MCE4536804.1"/>
    </source>
</evidence>
<keyword evidence="1" id="KW-0597">Phosphoprotein</keyword>
<comment type="caution">
    <text evidence="4">The sequence shown here is derived from an EMBL/GenBank/DDBJ whole genome shotgun (WGS) entry which is preliminary data.</text>
</comment>
<dbReference type="PANTHER" id="PTHR45339:SF3">
    <property type="entry name" value="HISTIDINE KINASE"/>
    <property type="match status" value="1"/>
</dbReference>
<dbReference type="EMBL" id="JAJTWT010000002">
    <property type="protein sequence ID" value="MCE4536804.1"/>
    <property type="molecule type" value="Genomic_DNA"/>
</dbReference>
<dbReference type="Pfam" id="PF00072">
    <property type="entry name" value="Response_reg"/>
    <property type="match status" value="1"/>
</dbReference>
<dbReference type="InterPro" id="IPR011006">
    <property type="entry name" value="CheY-like_superfamily"/>
</dbReference>
<sequence>MDGLSLVRTLRRQPRNAKLPAVALTAFAMLSDRQAGLAAGFQRYVAKPIDIRELGDAARGALRMPVDLGRAGA</sequence>
<evidence type="ECO:0000256" key="2">
    <source>
        <dbReference type="PROSITE-ProRule" id="PRU00169"/>
    </source>
</evidence>
<evidence type="ECO:0000256" key="1">
    <source>
        <dbReference type="ARBA" id="ARBA00022553"/>
    </source>
</evidence>
<evidence type="ECO:0000313" key="5">
    <source>
        <dbReference type="Proteomes" id="UP001201463"/>
    </source>
</evidence>
<dbReference type="SUPFAM" id="SSF52172">
    <property type="entry name" value="CheY-like"/>
    <property type="match status" value="1"/>
</dbReference>
<protein>
    <submittedName>
        <fullName evidence="4">Response regulator</fullName>
    </submittedName>
</protein>
<proteinExistence type="predicted"/>
<comment type="caution">
    <text evidence="2">Lacks conserved residue(s) required for the propagation of feature annotation.</text>
</comment>
<dbReference type="PANTHER" id="PTHR45339">
    <property type="entry name" value="HYBRID SIGNAL TRANSDUCTION HISTIDINE KINASE J"/>
    <property type="match status" value="1"/>
</dbReference>
<dbReference type="InterPro" id="IPR001789">
    <property type="entry name" value="Sig_transdc_resp-reg_receiver"/>
</dbReference>
<accession>A0ABS8XEA5</accession>
<dbReference type="Proteomes" id="UP001201463">
    <property type="component" value="Unassembled WGS sequence"/>
</dbReference>
<dbReference type="Gene3D" id="3.40.50.2300">
    <property type="match status" value="1"/>
</dbReference>
<organism evidence="4 5">
    <name type="scientific">Pelomonas caseinilytica</name>
    <dbReference type="NCBI Taxonomy" id="2906763"/>
    <lineage>
        <taxon>Bacteria</taxon>
        <taxon>Pseudomonadati</taxon>
        <taxon>Pseudomonadota</taxon>
        <taxon>Betaproteobacteria</taxon>
        <taxon>Burkholderiales</taxon>
        <taxon>Sphaerotilaceae</taxon>
        <taxon>Roseateles</taxon>
    </lineage>
</organism>
<reference evidence="4 5" key="1">
    <citation type="submission" date="2021-12" db="EMBL/GenBank/DDBJ databases">
        <title>Genome seq of p7.</title>
        <authorList>
            <person name="Seo T."/>
        </authorList>
    </citation>
    <scope>NUCLEOTIDE SEQUENCE [LARGE SCALE GENOMIC DNA]</scope>
    <source>
        <strain evidence="4 5">P7</strain>
    </source>
</reference>
<feature type="domain" description="Response regulatory" evidence="3">
    <location>
        <begin position="1"/>
        <end position="62"/>
    </location>
</feature>